<keyword evidence="5" id="KW-1185">Reference proteome</keyword>
<comment type="caution">
    <text evidence="4">The sequence shown here is derived from an EMBL/GenBank/DDBJ whole genome shotgun (WGS) entry which is preliminary data.</text>
</comment>
<evidence type="ECO:0000313" key="4">
    <source>
        <dbReference type="EMBL" id="RMJ18495.1"/>
    </source>
</evidence>
<dbReference type="PANTHER" id="PTHR35391">
    <property type="entry name" value="C2H2-TYPE DOMAIN-CONTAINING PROTEIN-RELATED"/>
    <property type="match status" value="1"/>
</dbReference>
<evidence type="ECO:0000256" key="2">
    <source>
        <dbReference type="SAM" id="MobiDB-lite"/>
    </source>
</evidence>
<dbReference type="STRING" id="2010991.A0A3M2SML4"/>
<keyword evidence="1" id="KW-0863">Zinc-finger</keyword>
<protein>
    <recommendedName>
        <fullName evidence="3">C2H2-type domain-containing protein</fullName>
    </recommendedName>
</protein>
<evidence type="ECO:0000313" key="5">
    <source>
        <dbReference type="Proteomes" id="UP000277212"/>
    </source>
</evidence>
<dbReference type="Proteomes" id="UP000277212">
    <property type="component" value="Unassembled WGS sequence"/>
</dbReference>
<evidence type="ECO:0000259" key="3">
    <source>
        <dbReference type="PROSITE" id="PS50157"/>
    </source>
</evidence>
<name>A0A3M2SML4_9HYPO</name>
<reference evidence="4 5" key="1">
    <citation type="submission" date="2017-06" db="EMBL/GenBank/DDBJ databases">
        <title>Comparative genomic analysis of Ambrosia Fusariam Clade fungi.</title>
        <authorList>
            <person name="Stajich J.E."/>
            <person name="Carrillo J."/>
            <person name="Kijimoto T."/>
            <person name="Eskalen A."/>
            <person name="O'Donnell K."/>
            <person name="Kasson M."/>
        </authorList>
    </citation>
    <scope>NUCLEOTIDE SEQUENCE [LARGE SCALE GENOMIC DNA]</scope>
    <source>
        <strain evidence="4">UCR3666</strain>
    </source>
</reference>
<dbReference type="SMART" id="SM00355">
    <property type="entry name" value="ZnF_C2H2"/>
    <property type="match status" value="2"/>
</dbReference>
<dbReference type="AlphaFoldDB" id="A0A3M2SML4"/>
<feature type="domain" description="C2H2-type" evidence="3">
    <location>
        <begin position="401"/>
        <end position="429"/>
    </location>
</feature>
<dbReference type="PROSITE" id="PS50157">
    <property type="entry name" value="ZINC_FINGER_C2H2_2"/>
    <property type="match status" value="1"/>
</dbReference>
<dbReference type="InterPro" id="IPR013087">
    <property type="entry name" value="Znf_C2H2_type"/>
</dbReference>
<evidence type="ECO:0000256" key="1">
    <source>
        <dbReference type="PROSITE-ProRule" id="PRU00042"/>
    </source>
</evidence>
<proteinExistence type="predicted"/>
<sequence>MGDQEIRNIASSCQTTIATLLSTTKDDDSQVKDLVSERVVEEMQERFDQWAGNLGALQDPESSLSLEHRLQNSSVVKNVILRTLADLHDSVQAATDITAGRRSNRTAGPIIDADMDLAEYDISSSDSDSAISSTSSFGSVPQATSSTSEIQELMAAIKVSLDYLFKASIFIRKFAPKDKRQRASNTTPFDNRADAMYINDRYPFVAKKNEALGARLAEANARRRQYFKYRRDHNDRLSRPDTSKETPISEPRPRPHALPVDQSHKPTRSALSEQTKPSLWADTEATEFVDHPLADAQLSTLLNPPPTMSVVSLATSIVESPEDNLSFPSLPAEARDNSSFLCPYCLMVVPLEPEDKDNRWRKHILQDLEPYICTFPGCGLDSYVSQHSWFEHELLMHRNSWACLKCSGVFEYSGALEQHIDEHHSQEISSKQITTVIEQSRRPIDFIQPGECPFCDEEWASVEPSATSIEEVLVVDLDEFRRHLGHHLQQVALFSLPRLNQDQEMDSNHVVRPQDTDAMPAGYRWVRDDCGRGWSIISGRRATFIALAFFLAGCRVGSTNSVDDEHGGTDIKVPGTPQEGIDQQLREHRFDPTEAAPEWFENPRANQQLFMPTQVKVRVVVESGQYLALVVDFNITYQTLVDRIDADLPQFTSKSIGNGMLKLRYRDGGGDLVVIEDDEGVRNTFMEWHKAFWPVYPGDVGEINLFCIGDGPSGSGFPARAGF</sequence>
<keyword evidence="1" id="KW-0862">Zinc</keyword>
<dbReference type="InterPro" id="IPR058925">
    <property type="entry name" value="zf-C2H2_AcuF"/>
</dbReference>
<dbReference type="OrthoDB" id="6133115at2759"/>
<accession>A0A3M2SML4</accession>
<dbReference type="GO" id="GO:0008270">
    <property type="term" value="F:zinc ion binding"/>
    <property type="evidence" value="ECO:0007669"/>
    <property type="project" value="UniProtKB-KW"/>
</dbReference>
<organism evidence="4 5">
    <name type="scientific">Fusarium kuroshium</name>
    <dbReference type="NCBI Taxonomy" id="2010991"/>
    <lineage>
        <taxon>Eukaryota</taxon>
        <taxon>Fungi</taxon>
        <taxon>Dikarya</taxon>
        <taxon>Ascomycota</taxon>
        <taxon>Pezizomycotina</taxon>
        <taxon>Sordariomycetes</taxon>
        <taxon>Hypocreomycetidae</taxon>
        <taxon>Hypocreales</taxon>
        <taxon>Nectriaceae</taxon>
        <taxon>Fusarium</taxon>
        <taxon>Fusarium solani species complex</taxon>
    </lineage>
</organism>
<gene>
    <name evidence="4" type="ORF">CDV36_001813</name>
</gene>
<keyword evidence="1" id="KW-0479">Metal-binding</keyword>
<dbReference type="EMBL" id="NKUJ01000018">
    <property type="protein sequence ID" value="RMJ18495.1"/>
    <property type="molecule type" value="Genomic_DNA"/>
</dbReference>
<feature type="compositionally biased region" description="Basic and acidic residues" evidence="2">
    <location>
        <begin position="232"/>
        <end position="244"/>
    </location>
</feature>
<dbReference type="Gene3D" id="3.10.20.90">
    <property type="entry name" value="Phosphatidylinositol 3-kinase Catalytic Subunit, Chain A, domain 1"/>
    <property type="match status" value="1"/>
</dbReference>
<dbReference type="PROSITE" id="PS00028">
    <property type="entry name" value="ZINC_FINGER_C2H2_1"/>
    <property type="match status" value="1"/>
</dbReference>
<dbReference type="Pfam" id="PF26082">
    <property type="entry name" value="zf-C2H2_AcuF"/>
    <property type="match status" value="1"/>
</dbReference>
<feature type="region of interest" description="Disordered" evidence="2">
    <location>
        <begin position="227"/>
        <end position="277"/>
    </location>
</feature>
<dbReference type="PANTHER" id="PTHR35391:SF7">
    <property type="entry name" value="C2H2-TYPE DOMAIN-CONTAINING PROTEIN"/>
    <property type="match status" value="1"/>
</dbReference>
<dbReference type="SUPFAM" id="SSF54277">
    <property type="entry name" value="CAD &amp; PB1 domains"/>
    <property type="match status" value="1"/>
</dbReference>